<keyword evidence="4 5" id="KW-0472">Membrane</keyword>
<proteinExistence type="predicted"/>
<keyword evidence="1" id="KW-1003">Cell membrane</keyword>
<keyword evidence="7" id="KW-1185">Reference proteome</keyword>
<feature type="transmembrane region" description="Helical" evidence="5">
    <location>
        <begin position="384"/>
        <end position="402"/>
    </location>
</feature>
<organism evidence="6 7">
    <name type="scientific">Zarconia navalis LEGE 11467</name>
    <dbReference type="NCBI Taxonomy" id="1828826"/>
    <lineage>
        <taxon>Bacteria</taxon>
        <taxon>Bacillati</taxon>
        <taxon>Cyanobacteriota</taxon>
        <taxon>Cyanophyceae</taxon>
        <taxon>Oscillatoriophycideae</taxon>
        <taxon>Oscillatoriales</taxon>
        <taxon>Oscillatoriales incertae sedis</taxon>
        <taxon>Zarconia</taxon>
        <taxon>Zarconia navalis</taxon>
    </lineage>
</organism>
<dbReference type="EMBL" id="JADEXN010000046">
    <property type="protein sequence ID" value="MBE9039976.1"/>
    <property type="molecule type" value="Genomic_DNA"/>
</dbReference>
<evidence type="ECO:0000256" key="1">
    <source>
        <dbReference type="ARBA" id="ARBA00022475"/>
    </source>
</evidence>
<gene>
    <name evidence="6" type="ORF">IQ235_04110</name>
</gene>
<evidence type="ECO:0000256" key="2">
    <source>
        <dbReference type="ARBA" id="ARBA00022692"/>
    </source>
</evidence>
<reference evidence="6" key="1">
    <citation type="submission" date="2020-10" db="EMBL/GenBank/DDBJ databases">
        <authorList>
            <person name="Castelo-Branco R."/>
            <person name="Eusebio N."/>
            <person name="Adriana R."/>
            <person name="Vieira A."/>
            <person name="Brugerolle De Fraissinette N."/>
            <person name="Rezende De Castro R."/>
            <person name="Schneider M.P."/>
            <person name="Vasconcelos V."/>
            <person name="Leao P.N."/>
        </authorList>
    </citation>
    <scope>NUCLEOTIDE SEQUENCE</scope>
    <source>
        <strain evidence="6">LEGE 11467</strain>
    </source>
</reference>
<feature type="transmembrane region" description="Helical" evidence="5">
    <location>
        <begin position="297"/>
        <end position="314"/>
    </location>
</feature>
<dbReference type="Pfam" id="PF03699">
    <property type="entry name" value="UPF0182"/>
    <property type="match status" value="1"/>
</dbReference>
<feature type="transmembrane region" description="Helical" evidence="5">
    <location>
        <begin position="117"/>
        <end position="140"/>
    </location>
</feature>
<dbReference type="PANTHER" id="PTHR39344">
    <property type="entry name" value="UPF0182 PROTEIN SLL1060"/>
    <property type="match status" value="1"/>
</dbReference>
<dbReference type="Proteomes" id="UP000621799">
    <property type="component" value="Unassembled WGS sequence"/>
</dbReference>
<evidence type="ECO:0000256" key="4">
    <source>
        <dbReference type="ARBA" id="ARBA00023136"/>
    </source>
</evidence>
<accession>A0A928VXA8</accession>
<feature type="transmembrane region" description="Helical" evidence="5">
    <location>
        <begin position="51"/>
        <end position="73"/>
    </location>
</feature>
<feature type="transmembrane region" description="Helical" evidence="5">
    <location>
        <begin position="202"/>
        <end position="220"/>
    </location>
</feature>
<evidence type="ECO:0000313" key="6">
    <source>
        <dbReference type="EMBL" id="MBE9039976.1"/>
    </source>
</evidence>
<feature type="transmembrane region" description="Helical" evidence="5">
    <location>
        <begin position="257"/>
        <end position="276"/>
    </location>
</feature>
<dbReference type="GO" id="GO:0016020">
    <property type="term" value="C:membrane"/>
    <property type="evidence" value="ECO:0007669"/>
    <property type="project" value="InterPro"/>
</dbReference>
<comment type="caution">
    <text evidence="6">The sequence shown here is derived from an EMBL/GenBank/DDBJ whole genome shotgun (WGS) entry which is preliminary data.</text>
</comment>
<protein>
    <submittedName>
        <fullName evidence="6">UPF0182 family protein</fullName>
    </submittedName>
</protein>
<dbReference type="AlphaFoldDB" id="A0A928VXA8"/>
<dbReference type="PANTHER" id="PTHR39344:SF1">
    <property type="entry name" value="UPF0182 PROTEIN SLL1060"/>
    <property type="match status" value="1"/>
</dbReference>
<keyword evidence="3 5" id="KW-1133">Transmembrane helix</keyword>
<sequence length="474" mass="52971">MNDRLRNRIYSSIAWILGLVLAIDLGAHLVADSLWFQELGYWDTFVARVTTQFSAWAIAFGSTLAFCSSNFLLARQQRYAPNEWTREQRDAIAPEQALPSKFADAGDRVPVTSPLGLGWILVLGIGLGCLIGSILLHYSAVMVSLWHPDLTMPDISPPLPPRLNLETLVNWAIALPRNPWQIGILVAVPSAFLYSTRVGASAIALILSLGFGMILSAHWAKFLEFLNATPFDRVDPVFGQDISFYLFSLPISQLFEFWLFGLTVCTFATVTLIYLLSGNALSEGQFPGFSKQQQRHLQALGGIVMLAIALRYWLRRYELLYSTSGIIYGASYTDVNVRLPVYSFLSIAALVAGFLLLRQALFLPSRPKPILPLERRKPKYSIPLAYPIGGYFIAAIVLGWGLPGLVQRVAVQPNEIALEKPYLDRSINWTRASFNLDNIEVKPFDPTGELTPEDLKANRPTLENIRLWDTRPLL</sequence>
<dbReference type="GO" id="GO:0005576">
    <property type="term" value="C:extracellular region"/>
    <property type="evidence" value="ECO:0007669"/>
    <property type="project" value="TreeGrafter"/>
</dbReference>
<evidence type="ECO:0000313" key="7">
    <source>
        <dbReference type="Proteomes" id="UP000621799"/>
    </source>
</evidence>
<evidence type="ECO:0000256" key="3">
    <source>
        <dbReference type="ARBA" id="ARBA00022989"/>
    </source>
</evidence>
<name>A0A928VXA8_9CYAN</name>
<feature type="non-terminal residue" evidence="6">
    <location>
        <position position="474"/>
    </location>
</feature>
<keyword evidence="2 5" id="KW-0812">Transmembrane</keyword>
<feature type="transmembrane region" description="Helical" evidence="5">
    <location>
        <begin position="12"/>
        <end position="31"/>
    </location>
</feature>
<feature type="transmembrane region" description="Helical" evidence="5">
    <location>
        <begin position="341"/>
        <end position="363"/>
    </location>
</feature>
<dbReference type="RefSeq" id="WP_264320233.1">
    <property type="nucleotide sequence ID" value="NZ_JADEXN010000046.1"/>
</dbReference>
<evidence type="ECO:0000256" key="5">
    <source>
        <dbReference type="SAM" id="Phobius"/>
    </source>
</evidence>
<dbReference type="InterPro" id="IPR005372">
    <property type="entry name" value="UPF0182"/>
</dbReference>